<proteinExistence type="predicted"/>
<keyword evidence="7" id="KW-0408">Iron</keyword>
<dbReference type="Pfam" id="PF00175">
    <property type="entry name" value="NAD_binding_1"/>
    <property type="match status" value="1"/>
</dbReference>
<gene>
    <name evidence="10" type="ORF">ACFORG_19910</name>
</gene>
<dbReference type="EMBL" id="JBHRXI010000029">
    <property type="protein sequence ID" value="MFC3616024.1"/>
    <property type="molecule type" value="Genomic_DNA"/>
</dbReference>
<reference evidence="11" key="1">
    <citation type="journal article" date="2019" name="Int. J. Syst. Evol. Microbiol.">
        <title>The Global Catalogue of Microorganisms (GCM) 10K type strain sequencing project: providing services to taxonomists for standard genome sequencing and annotation.</title>
        <authorList>
            <consortium name="The Broad Institute Genomics Platform"/>
            <consortium name="The Broad Institute Genome Sequencing Center for Infectious Disease"/>
            <person name="Wu L."/>
            <person name="Ma J."/>
        </authorList>
    </citation>
    <scope>NUCLEOTIDE SEQUENCE [LARGE SCALE GENOMIC DNA]</scope>
    <source>
        <strain evidence="11">KCTC 42911</strain>
    </source>
</reference>
<accession>A0ABV7TML9</accession>
<dbReference type="SUPFAM" id="SSF63380">
    <property type="entry name" value="Riboflavin synthase domain-like"/>
    <property type="match status" value="1"/>
</dbReference>
<protein>
    <submittedName>
        <fullName evidence="10">Flavodoxin reductase</fullName>
    </submittedName>
</protein>
<dbReference type="Gene3D" id="3.40.50.80">
    <property type="entry name" value="Nucleotide-binding domain of ferredoxin-NADP reductase (FNR) module"/>
    <property type="match status" value="1"/>
</dbReference>
<evidence type="ECO:0000259" key="9">
    <source>
        <dbReference type="PROSITE" id="PS51384"/>
    </source>
</evidence>
<dbReference type="PROSITE" id="PS51384">
    <property type="entry name" value="FAD_FR"/>
    <property type="match status" value="1"/>
</dbReference>
<dbReference type="PANTHER" id="PTHR47354:SF8">
    <property type="entry name" value="1,2-PHENYLACETYL-COA EPOXIDASE, SUBUNIT E"/>
    <property type="match status" value="1"/>
</dbReference>
<sequence length="220" mass="24569">MTHKITLQAVVPLTHDTRHYVFTRPNDFAFSPGQATEMELDREGWRDEGRPFTFTGDPKANVLTFTIKSYFDHDGVTKQLWGLQPGDHVLIGDAWGAIEDRGPGIFIAGGAGITPFIDILTQRHRDGGLKGSTLIFSNKTEEDIILKPLWEDMEGLATHYLLSDPKSGGEGQKPDGPTLDRIIGDWDQRFYVCGPPPMEESVIDHLKSRGVTDDQIIHEE</sequence>
<organism evidence="10 11">
    <name type="scientific">Lutimaribacter marinistellae</name>
    <dbReference type="NCBI Taxonomy" id="1820329"/>
    <lineage>
        <taxon>Bacteria</taxon>
        <taxon>Pseudomonadati</taxon>
        <taxon>Pseudomonadota</taxon>
        <taxon>Alphaproteobacteria</taxon>
        <taxon>Rhodobacterales</taxon>
        <taxon>Roseobacteraceae</taxon>
        <taxon>Lutimaribacter</taxon>
    </lineage>
</organism>
<dbReference type="RefSeq" id="WP_386737321.1">
    <property type="nucleotide sequence ID" value="NZ_JBHRXI010000029.1"/>
</dbReference>
<evidence type="ECO:0000256" key="6">
    <source>
        <dbReference type="ARBA" id="ARBA00023002"/>
    </source>
</evidence>
<evidence type="ECO:0000256" key="7">
    <source>
        <dbReference type="ARBA" id="ARBA00023004"/>
    </source>
</evidence>
<evidence type="ECO:0000256" key="1">
    <source>
        <dbReference type="ARBA" id="ARBA00001974"/>
    </source>
</evidence>
<dbReference type="InterPro" id="IPR017927">
    <property type="entry name" value="FAD-bd_FR_type"/>
</dbReference>
<keyword evidence="2" id="KW-0285">Flavoprotein</keyword>
<evidence type="ECO:0000313" key="11">
    <source>
        <dbReference type="Proteomes" id="UP001595629"/>
    </source>
</evidence>
<dbReference type="Proteomes" id="UP001595629">
    <property type="component" value="Unassembled WGS sequence"/>
</dbReference>
<evidence type="ECO:0000256" key="8">
    <source>
        <dbReference type="ARBA" id="ARBA00023014"/>
    </source>
</evidence>
<keyword evidence="8" id="KW-0411">Iron-sulfur</keyword>
<comment type="cofactor">
    <cofactor evidence="1">
        <name>FAD</name>
        <dbReference type="ChEBI" id="CHEBI:57692"/>
    </cofactor>
</comment>
<keyword evidence="3" id="KW-0001">2Fe-2S</keyword>
<dbReference type="InterPro" id="IPR017938">
    <property type="entry name" value="Riboflavin_synthase-like_b-brl"/>
</dbReference>
<evidence type="ECO:0000256" key="2">
    <source>
        <dbReference type="ARBA" id="ARBA00022630"/>
    </source>
</evidence>
<evidence type="ECO:0000313" key="10">
    <source>
        <dbReference type="EMBL" id="MFC3616024.1"/>
    </source>
</evidence>
<keyword evidence="11" id="KW-1185">Reference proteome</keyword>
<evidence type="ECO:0000256" key="5">
    <source>
        <dbReference type="ARBA" id="ARBA00022827"/>
    </source>
</evidence>
<dbReference type="PANTHER" id="PTHR47354">
    <property type="entry name" value="NADH OXIDOREDUCTASE HCR"/>
    <property type="match status" value="1"/>
</dbReference>
<dbReference type="Gene3D" id="2.40.30.10">
    <property type="entry name" value="Translation factors"/>
    <property type="match status" value="1"/>
</dbReference>
<dbReference type="InterPro" id="IPR039261">
    <property type="entry name" value="FNR_nucleotide-bd"/>
</dbReference>
<dbReference type="SUPFAM" id="SSF52343">
    <property type="entry name" value="Ferredoxin reductase-like, C-terminal NADP-linked domain"/>
    <property type="match status" value="1"/>
</dbReference>
<dbReference type="PRINTS" id="PR00410">
    <property type="entry name" value="PHEHYDRXLASE"/>
</dbReference>
<dbReference type="InterPro" id="IPR050415">
    <property type="entry name" value="MRET"/>
</dbReference>
<keyword evidence="4" id="KW-0479">Metal-binding</keyword>
<dbReference type="InterPro" id="IPR001433">
    <property type="entry name" value="OxRdtase_FAD/NAD-bd"/>
</dbReference>
<name>A0ABV7TML9_9RHOB</name>
<keyword evidence="6" id="KW-0560">Oxidoreductase</keyword>
<evidence type="ECO:0000256" key="3">
    <source>
        <dbReference type="ARBA" id="ARBA00022714"/>
    </source>
</evidence>
<comment type="caution">
    <text evidence="10">The sequence shown here is derived from an EMBL/GenBank/DDBJ whole genome shotgun (WGS) entry which is preliminary data.</text>
</comment>
<feature type="domain" description="FAD-binding FR-type" evidence="9">
    <location>
        <begin position="1"/>
        <end position="101"/>
    </location>
</feature>
<evidence type="ECO:0000256" key="4">
    <source>
        <dbReference type="ARBA" id="ARBA00022723"/>
    </source>
</evidence>
<keyword evidence="5" id="KW-0274">FAD</keyword>